<keyword evidence="9" id="KW-1185">Reference proteome</keyword>
<sequence>MTDRSGADPAPEEKPKVKEYDGAGITVTFEPRRCLHAAECVRGLPSVFDLEQRPWVQPGNAAPDLVAEVVRRCPSGALQYRPEDGSAEPADTPTTVTRMPDGRLLMRGDLRVRSGAGERRETRVVLCGCGASGNQPYCDHSGACAGGDFDHADER</sequence>
<gene>
    <name evidence="8" type="ORF">SLA_6351</name>
</gene>
<dbReference type="InterPro" id="IPR010693">
    <property type="entry name" value="Divergent_4Fe-4S_mono-cluster"/>
</dbReference>
<evidence type="ECO:0000256" key="4">
    <source>
        <dbReference type="ARBA" id="ARBA00023014"/>
    </source>
</evidence>
<feature type="domain" description="Divergent 4Fe-4S mono-cluster" evidence="6">
    <location>
        <begin position="20"/>
        <end position="81"/>
    </location>
</feature>
<evidence type="ECO:0008006" key="10">
    <source>
        <dbReference type="Google" id="ProtNLM"/>
    </source>
</evidence>
<dbReference type="RefSeq" id="WP_359875594.1">
    <property type="nucleotide sequence ID" value="NZ_JBEYHT010000013.1"/>
</dbReference>
<evidence type="ECO:0000259" key="6">
    <source>
        <dbReference type="Pfam" id="PF06902"/>
    </source>
</evidence>
<keyword evidence="1" id="KW-0001">2Fe-2S</keyword>
<dbReference type="InterPro" id="IPR042216">
    <property type="entry name" value="MitoNEET_CISD"/>
</dbReference>
<feature type="compositionally biased region" description="Basic and acidic residues" evidence="5">
    <location>
        <begin position="1"/>
        <end position="21"/>
    </location>
</feature>
<dbReference type="Pfam" id="PF09360">
    <property type="entry name" value="zf-CDGSH"/>
    <property type="match status" value="1"/>
</dbReference>
<dbReference type="AlphaFoldDB" id="A0A160P600"/>
<dbReference type="GO" id="GO:0051537">
    <property type="term" value="F:2 iron, 2 sulfur cluster binding"/>
    <property type="evidence" value="ECO:0007669"/>
    <property type="project" value="UniProtKB-KW"/>
</dbReference>
<protein>
    <recommendedName>
        <fullName evidence="10">Zinc finger CDGSH type superfamily protein</fullName>
    </recommendedName>
</protein>
<reference evidence="8 9" key="1">
    <citation type="journal article" date="2016" name="Genome Announc.">
        <title>Complete Genome Sequence of Thiostrepton-Producing Streptomyces laurentii ATCC 31255.</title>
        <authorList>
            <person name="Doi K."/>
            <person name="Fujino Y."/>
            <person name="Nagayoshi Y."/>
            <person name="Ohshima T."/>
            <person name="Ogata S."/>
        </authorList>
    </citation>
    <scope>NUCLEOTIDE SEQUENCE [LARGE SCALE GENOMIC DNA]</scope>
    <source>
        <strain evidence="8 9">ATCC 31255</strain>
    </source>
</reference>
<evidence type="ECO:0000256" key="5">
    <source>
        <dbReference type="SAM" id="MobiDB-lite"/>
    </source>
</evidence>
<dbReference type="KEGG" id="slau:SLA_6351"/>
<evidence type="ECO:0000313" key="8">
    <source>
        <dbReference type="EMBL" id="BAU87219.1"/>
    </source>
</evidence>
<evidence type="ECO:0000259" key="7">
    <source>
        <dbReference type="Pfam" id="PF09360"/>
    </source>
</evidence>
<dbReference type="GO" id="GO:0005737">
    <property type="term" value="C:cytoplasm"/>
    <property type="evidence" value="ECO:0007669"/>
    <property type="project" value="UniProtKB-ARBA"/>
</dbReference>
<name>A0A160P600_STRLU</name>
<dbReference type="Pfam" id="PF06902">
    <property type="entry name" value="Fer4_19"/>
    <property type="match status" value="1"/>
</dbReference>
<keyword evidence="4" id="KW-0411">Iron-sulfur</keyword>
<evidence type="ECO:0000313" key="9">
    <source>
        <dbReference type="Proteomes" id="UP000217676"/>
    </source>
</evidence>
<dbReference type="GO" id="GO:0046872">
    <property type="term" value="F:metal ion binding"/>
    <property type="evidence" value="ECO:0007669"/>
    <property type="project" value="UniProtKB-KW"/>
</dbReference>
<feature type="region of interest" description="Disordered" evidence="5">
    <location>
        <begin position="77"/>
        <end position="100"/>
    </location>
</feature>
<accession>A0A160P600</accession>
<evidence type="ECO:0000256" key="1">
    <source>
        <dbReference type="ARBA" id="ARBA00022714"/>
    </source>
</evidence>
<feature type="region of interest" description="Disordered" evidence="5">
    <location>
        <begin position="1"/>
        <end position="22"/>
    </location>
</feature>
<organism evidence="8 9">
    <name type="scientific">Streptomyces laurentii</name>
    <dbReference type="NCBI Taxonomy" id="39478"/>
    <lineage>
        <taxon>Bacteria</taxon>
        <taxon>Bacillati</taxon>
        <taxon>Actinomycetota</taxon>
        <taxon>Actinomycetes</taxon>
        <taxon>Kitasatosporales</taxon>
        <taxon>Streptomycetaceae</taxon>
        <taxon>Streptomyces</taxon>
    </lineage>
</organism>
<feature type="domain" description="Iron-binding zinc finger CDGSH type" evidence="7">
    <location>
        <begin position="102"/>
        <end position="141"/>
    </location>
</feature>
<evidence type="ECO:0000256" key="3">
    <source>
        <dbReference type="ARBA" id="ARBA00023004"/>
    </source>
</evidence>
<evidence type="ECO:0000256" key="2">
    <source>
        <dbReference type="ARBA" id="ARBA00022723"/>
    </source>
</evidence>
<keyword evidence="3" id="KW-0408">Iron</keyword>
<dbReference type="Proteomes" id="UP000217676">
    <property type="component" value="Chromosome"/>
</dbReference>
<dbReference type="EMBL" id="AP017424">
    <property type="protein sequence ID" value="BAU87219.1"/>
    <property type="molecule type" value="Genomic_DNA"/>
</dbReference>
<proteinExistence type="predicted"/>
<dbReference type="Gene3D" id="3.40.5.90">
    <property type="entry name" value="CDGSH iron-sulfur domain, mitoNEET-type"/>
    <property type="match status" value="1"/>
</dbReference>
<dbReference type="InterPro" id="IPR018967">
    <property type="entry name" value="FeS-contain_CDGSH-typ"/>
</dbReference>
<keyword evidence="2" id="KW-0479">Metal-binding</keyword>